<evidence type="ECO:0000256" key="1">
    <source>
        <dbReference type="ARBA" id="ARBA00010116"/>
    </source>
</evidence>
<feature type="domain" description="Big-1" evidence="4">
    <location>
        <begin position="3155"/>
        <end position="3251"/>
    </location>
</feature>
<feature type="domain" description="Big-1" evidence="4">
    <location>
        <begin position="1603"/>
        <end position="1699"/>
    </location>
</feature>
<dbReference type="PANTHER" id="PTHR39576">
    <property type="entry name" value="ATTACHING AND EFFACING PROTEIN HOMOLOG-RELATED-RELATED"/>
    <property type="match status" value="1"/>
</dbReference>
<evidence type="ECO:0000256" key="2">
    <source>
        <dbReference type="ARBA" id="ARBA00022729"/>
    </source>
</evidence>
<dbReference type="InterPro" id="IPR051715">
    <property type="entry name" value="Intimin-Invasin_domain"/>
</dbReference>
<feature type="domain" description="Big-1" evidence="4">
    <location>
        <begin position="1495"/>
        <end position="1588"/>
    </location>
</feature>
<protein>
    <recommendedName>
        <fullName evidence="4">Big-1 domain-containing protein</fullName>
    </recommendedName>
</protein>
<feature type="domain" description="Big-1" evidence="4">
    <location>
        <begin position="2050"/>
        <end position="2144"/>
    </location>
</feature>
<feature type="domain" description="Big-1" evidence="4">
    <location>
        <begin position="2603"/>
        <end position="2699"/>
    </location>
</feature>
<dbReference type="EMBL" id="WHOD01000087">
    <property type="protein sequence ID" value="NOU96127.1"/>
    <property type="molecule type" value="Genomic_DNA"/>
</dbReference>
<feature type="region of interest" description="Disordered" evidence="3">
    <location>
        <begin position="3703"/>
        <end position="3723"/>
    </location>
</feature>
<comment type="caution">
    <text evidence="5">The sequence shown here is derived from an EMBL/GenBank/DDBJ whole genome shotgun (WGS) entry which is preliminary data.</text>
</comment>
<feature type="domain" description="Big-1" evidence="4">
    <location>
        <begin position="2497"/>
        <end position="2591"/>
    </location>
</feature>
<dbReference type="SUPFAM" id="SSF49373">
    <property type="entry name" value="Invasin/intimin cell-adhesion fragments"/>
    <property type="match status" value="21"/>
</dbReference>
<feature type="domain" description="Big-1" evidence="4">
    <location>
        <begin position="1712"/>
        <end position="1807"/>
    </location>
</feature>
<evidence type="ECO:0000313" key="5">
    <source>
        <dbReference type="EMBL" id="NOU96127.1"/>
    </source>
</evidence>
<gene>
    <name evidence="5" type="ORF">GC093_23295</name>
</gene>
<dbReference type="InterPro" id="IPR013783">
    <property type="entry name" value="Ig-like_fold"/>
</dbReference>
<comment type="similarity">
    <text evidence="1">Belongs to the intimin/invasin family.</text>
</comment>
<dbReference type="Pfam" id="PF02369">
    <property type="entry name" value="Big_1"/>
    <property type="match status" value="21"/>
</dbReference>
<dbReference type="InterPro" id="IPR032812">
    <property type="entry name" value="SbsA_Ig"/>
</dbReference>
<organism evidence="5 6">
    <name type="scientific">Paenibacillus foliorum</name>
    <dbReference type="NCBI Taxonomy" id="2654974"/>
    <lineage>
        <taxon>Bacteria</taxon>
        <taxon>Bacillati</taxon>
        <taxon>Bacillota</taxon>
        <taxon>Bacilli</taxon>
        <taxon>Bacillales</taxon>
        <taxon>Paenibacillaceae</taxon>
        <taxon>Paenibacillus</taxon>
    </lineage>
</organism>
<dbReference type="InterPro" id="IPR003344">
    <property type="entry name" value="Big_1_dom"/>
</dbReference>
<feature type="domain" description="Big-1" evidence="4">
    <location>
        <begin position="1828"/>
        <end position="1924"/>
    </location>
</feature>
<feature type="domain" description="Big-1" evidence="4">
    <location>
        <begin position="2938"/>
        <end position="3031"/>
    </location>
</feature>
<feature type="domain" description="Big-1" evidence="4">
    <location>
        <begin position="3265"/>
        <end position="3360"/>
    </location>
</feature>
<feature type="domain" description="Big-1" evidence="4">
    <location>
        <begin position="1940"/>
        <end position="2034"/>
    </location>
</feature>
<dbReference type="Pfam" id="PF13205">
    <property type="entry name" value="Big_5"/>
    <property type="match status" value="6"/>
</dbReference>
<reference evidence="5" key="1">
    <citation type="submission" date="2019-10" db="EMBL/GenBank/DDBJ databases">
        <title>Description of Paenibacillus glebae sp. nov.</title>
        <authorList>
            <person name="Carlier A."/>
            <person name="Qi S."/>
        </authorList>
    </citation>
    <scope>NUCLEOTIDE SEQUENCE</scope>
    <source>
        <strain evidence="5">LMG 31456</strain>
    </source>
</reference>
<sequence length="4085" mass="425091">MATVWRKSINRIIALVLAVLLCMPGIVPNRTAAAAADVDWQLILNGSNLNGSITKFVLDRDDGIFYALTVYQNRPYVWVYTGVEWEQVGDNLSGTNGVVTVIDMAVHQGTIYVGVATPTEFIVVVKRPGEDWKQLGNLFGTIPEQPTRVSISIDPAGIPYLGYISSEDNRKPKVLKWNGASWTPVSFGNDLPTRQAFEFKLATDQGQAYMAIKNSVLFNEKLSVQSIGGTMSSSPVSRGGVPKFDLASYKGVPYAAFADDGGNTVVLKRYVGGSWQTMGERTLPTNQYVGDISVFVDDSGAYVFYKDNQASKGYVLQSTGSGFQQIGRDIYGIGSTDLSILRDEGVLYIGHHTLVEKYGTETTPPVSTKLFPQIGATNVNPDTNLEMTFSEVVKPSYDNKNLKIRKWDTDEIVATIPLVQAKFAPKKVTVNPPNDLDYNTRYYVELETGSLLDLNDNPYAGMAAKTWHFTTGADVYPPTLTSFTPAKGATNVPQKPTLTMNFSESVVGAAGKNIEIRKFSNGELAEQIPATDLQRVEISGSTVLVKPSSTLLQETNFYVTVESGAFKDKAGNAYAGLTDKNSWNFYTMKDVYPPLAASFTPEKGATDAPLDFKLKLKFDENVKAATKPGVYGVVQLYEETAVGSALLEEFYVNTPSQVSITGDTAVMVPTKPIKNNTNYNVKVSTNAFQDNYGNLFAGIHDSITWTFKTVKDTKPPVMVQLSPVDDGQDISLTASLSIVFDEEIVPATQGKFTVKRSSDDSVVEQIDLSDLTKIMYFGKGIGTDLSEPLDYNTEYYVQISPNALKDGDSNGYGGITDKTTWNFKTVRDYSPPQLKALSPANGGKEVAYDAELSMTFDEKVKAGTGYFKIMNSKDDQLVEKIAVSSNQVTITGSKVSIKPSKPFVSNGSYYVLVDDDTLLDFSGNNYYGLEAKNQWSFDAIKDTTKPTIIAFTPVDNETDVPVVNTELTIKFSEPVIKDNGYILIHEYDTGRIIQQIKSSELTVSNDSVTIPLTERLGFGVHYYVTVQEESFKDSGGNHVVPLTNKGVWDFYTEFEVSKPISRILATPGFVTADGQDYSEIKVTVTDYRAHPLKGKTVVLEPDKGSSTIEAVQAVTDEWGQAVFRVRNKVVEDIIYSASVKTSYGTIELPEKGAVSFRAGPVSEDASTVTATPTSVTADGASVSTIVVQLKDAFGHPLPGQQVSLQDGGGSSWINYDQPVTDANGRAVFTVRNSLAEQVTYSAETHWVKVKQRAKVTFEAPIPGASKAKTSVLQSRVSADPLIVKANGQEVSTITVTLKDSSGQPIAGNKVSLSQGSGSSAITAVREVSDSAGQAVFTVRSSKAEQVTYTVKDETDKVTLAEQAVVTFVTEAVGGGGTPQAHVLKSTMVATPTMTTANGRDFSVLTVTLRDHVGQPISGKKVSLSADGGSSVLTAVRDTTGADGEAVFKALDVVPEPVTYTARIEADGVTLAQKATVVFESAAGGTPGVPTVSVMKSSVTASPTVVSADGTAKAVITVKLLDTDARPVSGRKVVLTQNGSSAIASVQDISDGSGVARFTASSSTAEPVTYTARLESGETLAQRAKVTFEHAPAGPGGSKTSVLDSTVIAVPGTVAADGTEASEVTVTLLNGMGEPITGKTVSLSADGGSSTITAKNGKVSDANGRVIFLVTNRATEQVTYTAKDETDGITVAQRTIVTFETPGVGAGGISVLKSSVNAVPDTVLANGTEASTITVTLRDAAGLPVAGKKVSMKADGGSSILTPVQDTSDADGKAQFKATNMSAEQVTYSARVEADGATIAQRAKVTFESAAASPGGPGVPGGPVISVFDSTLVASPDIVKADGAEHSTITVTLKNSAGDPIAGKTVKLAANGGSSLINAAGGAVSDAQGRASFTVSNTAAEQVTYTARVEADGVTLVQRATVTFEKAAAGGTGTPAVSVVNSTVNAAPALVAANGVSYSTVTVALKDTGNNPVANKKVSLSANGGSSVIESVRDVSDAQGLALFRVKDSQAEQVTYTARVEADGVTLAQRAAVVFEYAVPGEDQPRASVLKSAVTAAPAKVTANGTDASTLTVVLKDTNGAPLAGKAVTLAAESARALISTVNGVTDAQGVALFKAKNFYAEQVVFTASVPSDSVTVAQRAMVVFETAASGNPQAPAISIVKSTVAAAPETVVADGVEASTVTVTLKDANGAAIAGKTVTLKANSGESVIVSKSGGVTAADGRTEFTVTSEAAGQVTYTAYVAADGVTVAQRVTVTFETPEDNSGSEVPAVSVQKSIVTAAPAVVTANGASFSTITVTLEDGSGAAVAGKMVTLSADGGSSVIAAIRSVSDDQGKTLFTVRNIAAEQVTYTAHITSDRITLAQRTIVTFEAAAGGASVDPVISVLDSTVIAEPETVKADGIQPSIITVTLKNSSGQPIVGKTVTLSVSTGSSVITAKDGGVTDSNGRAEFTVTSATAGQVFYTAKVASDSLTLTQRAAVTFETSDGGGTGSPAVSVLKSTISAAPEMVAAGGRDASVILVSLKDSSGAVIEGKTVTLTASNGQSVITPIGGGISDTNGEARFKVTNMKAEQVTFTAAVSGVTLAKTVKVTFETEQSLPVISIMQSSVLASPSQVKADGLEYSTITVTLKDGNGAPIGGKEVTITPDGGSSIITPINGGISGAGGTALFRVTNTAAEQVNYTAQVTADRVKIAQRAAVTFEATAPAGSGSGRVSALKSTMNAEPIVNVADGVSASFIKVWLKDTAGSPVEGKKVSLTKSPASSVISAVYGDISDAAGMVLFRVTNTTAGQVIYTASVATDNTTLVQTATVTFEKPAVGGPDSPYVSVMRSAATATPEKVTADGKDVSTIRVTLLDASGRPVSGKTVSLFAGGSSVIQAVYGGVSRENGVAQFLVTNTAAEQVAYTALVAADGITLAQRATVSFETKAGGAVEQPSVSLLKSSIAASPSTLPANGTSSATVTVTLKDANGRPVTGKQVKLTQDGASLIEPQNGALSDAQGIAVFKVKSLIAGQVTYAASADNVTLAQTAVVTFQTVSASGTPVASVTRSTVTASPERVTADGSSYSVVTVTLRNAVGYPVASKTVQLKADGGNSVITSLNGGVSDEYGQVFFRVKNAFAEQVIYSAKEMIDNVGIAQTATVTFLANAGSGTSVTSVTRSTIVASPDKVAADGVSYSTITVVLRNTNGQPVSGKKVQLTAVGGSSSIVPLNEGTSNLSGEASFQVRNANPEQVTYRAKDITDQVSIAQSAVVTYLANAGTGGQTTSVARSSMTASPLSIIANGTEMSTITVTLRNANGQPVSGKTVKLSASSGSSVVDTIQAVSNERGQAVFKVKNSIVEQVTYTAVDETDRVRIAETATVTFKPIPQKSRPLDPELIEAEADKEQVTVNNVLPGTKVTVYDKDGNVIGEGTNPGPGSGPVVIQIPGIKEGDTLKLTATEPDKTESDKVNEIVRKDRGTSAPVPPEKVSADPEKDEIMVSDVPPGTKVTIYDKDGTIIGEGTNPGPGEGPIIIRVPGLKEGDIVKLTATEPGKKESGPVEKTIEMTTDPIDPVKIAADPEADMISVRDVEPGKKIKVYDKNGNVIGEGTNPGPGVGPVMIPVPGLKEGDIIKLTATEPGKKESVPTSKTVTIYDTVSRPIDPVKIKPDPDKDEVTVQDVLPGTKITIYDKNGTIIGEGTNPGPGVGPIVISVPGLKEGDIIKLTATEPDKKESDPTSKMVKTVSSPLDPDKVWTDPVKDEVTVRDVPPGTKITIYDKDGTIIGEGTNPGPGTGPVIIRVPGLKEGDVIKLTVTEPGMKESGSVEKTVEMTTDPLDSDKIAANPEEDKVTVRDVEPGKKIKVYDKNGNVIGEGTNPGPGVGPVVISLPGLKEGDVIKLTATEPGKKESVPTSKTVTIYDTVTRPINPDKVKPDPDLDEVTVQDVPPGTKITIYDKDGTIIGEGTNPGPGTGPIVIRVPGLKEGDVIKLTASEPGKKESVPASVPVPGKPMYEVEAEADDHSVTVVVTPKPGTNPSFDFAYVVVQGMRNSVPVYVLSEKINAKHPQPFRMELKHAQAGDKLHIVIVSMPDNARSDVGYSLSDEVTESVVLR</sequence>
<dbReference type="GO" id="GO:0009279">
    <property type="term" value="C:cell outer membrane"/>
    <property type="evidence" value="ECO:0007669"/>
    <property type="project" value="TreeGrafter"/>
</dbReference>
<keyword evidence="2" id="KW-0732">Signal</keyword>
<feature type="domain" description="Big-1" evidence="4">
    <location>
        <begin position="1273"/>
        <end position="1368"/>
    </location>
</feature>
<name>A0A972K4L2_9BACL</name>
<feature type="domain" description="Big-1" evidence="4">
    <location>
        <begin position="1165"/>
        <end position="1258"/>
    </location>
</feature>
<dbReference type="InterPro" id="IPR008964">
    <property type="entry name" value="Invasin/intimin_cell_adhesion"/>
</dbReference>
<dbReference type="Gene3D" id="2.60.40.10">
    <property type="entry name" value="Immunoglobulins"/>
    <property type="match status" value="21"/>
</dbReference>
<accession>A0A972K4L2</accession>
<proteinExistence type="inferred from homology"/>
<dbReference type="RefSeq" id="WP_171654342.1">
    <property type="nucleotide sequence ID" value="NZ_WHOD01000087.1"/>
</dbReference>
<keyword evidence="6" id="KW-1185">Reference proteome</keyword>
<feature type="domain" description="Big-1" evidence="4">
    <location>
        <begin position="2161"/>
        <end position="2257"/>
    </location>
</feature>
<feature type="domain" description="Big-1" evidence="4">
    <location>
        <begin position="2385"/>
        <end position="2481"/>
    </location>
</feature>
<evidence type="ECO:0000259" key="4">
    <source>
        <dbReference type="PROSITE" id="PS51127"/>
    </source>
</evidence>
<evidence type="ECO:0000313" key="6">
    <source>
        <dbReference type="Proteomes" id="UP000641588"/>
    </source>
</evidence>
<dbReference type="Proteomes" id="UP000641588">
    <property type="component" value="Unassembled WGS sequence"/>
</dbReference>
<dbReference type="PANTHER" id="PTHR39576:SF1">
    <property type="entry name" value="INVASIN"/>
    <property type="match status" value="1"/>
</dbReference>
<dbReference type="PROSITE" id="PS51127">
    <property type="entry name" value="BIG1"/>
    <property type="match status" value="15"/>
</dbReference>
<dbReference type="SMART" id="SM00634">
    <property type="entry name" value="BID_1"/>
    <property type="match status" value="21"/>
</dbReference>
<evidence type="ECO:0000256" key="3">
    <source>
        <dbReference type="SAM" id="MobiDB-lite"/>
    </source>
</evidence>